<name>B8J9W0_ANAD2</name>
<dbReference type="HOGENOM" id="CLU_2840084_0_0_7"/>
<feature type="transmembrane region" description="Helical" evidence="1">
    <location>
        <begin position="49"/>
        <end position="70"/>
    </location>
</feature>
<dbReference type="AlphaFoldDB" id="B8J9W0"/>
<keyword evidence="1" id="KW-0812">Transmembrane</keyword>
<accession>B8J9W0</accession>
<dbReference type="EMBL" id="CP001359">
    <property type="protein sequence ID" value="ACL63663.1"/>
    <property type="molecule type" value="Genomic_DNA"/>
</dbReference>
<keyword evidence="3" id="KW-1185">Reference proteome</keyword>
<dbReference type="Proteomes" id="UP000007089">
    <property type="component" value="Chromosome"/>
</dbReference>
<reference evidence="2" key="1">
    <citation type="submission" date="2009-01" db="EMBL/GenBank/DDBJ databases">
        <title>Complete sequence of Anaeromyxobacter dehalogenans 2CP-1.</title>
        <authorList>
            <consortium name="US DOE Joint Genome Institute"/>
            <person name="Lucas S."/>
            <person name="Copeland A."/>
            <person name="Lapidus A."/>
            <person name="Glavina del Rio T."/>
            <person name="Dalin E."/>
            <person name="Tice H."/>
            <person name="Bruce D."/>
            <person name="Goodwin L."/>
            <person name="Pitluck S."/>
            <person name="Saunders E."/>
            <person name="Brettin T."/>
            <person name="Detter J.C."/>
            <person name="Han C."/>
            <person name="Larimer F."/>
            <person name="Land M."/>
            <person name="Hauser L."/>
            <person name="Kyrpides N."/>
            <person name="Ovchinnikova G."/>
            <person name="Beliaev A.S."/>
            <person name="Richardson P."/>
        </authorList>
    </citation>
    <scope>NUCLEOTIDE SEQUENCE</scope>
    <source>
        <strain evidence="2">2CP-1</strain>
    </source>
</reference>
<protein>
    <submittedName>
        <fullName evidence="2">Uncharacterized protein</fullName>
    </submittedName>
</protein>
<keyword evidence="1" id="KW-0472">Membrane</keyword>
<proteinExistence type="predicted"/>
<evidence type="ECO:0000256" key="1">
    <source>
        <dbReference type="SAM" id="Phobius"/>
    </source>
</evidence>
<dbReference type="KEGG" id="acp:A2cp1_0304"/>
<sequence>MGGAVARSPAALLLLLGPLLALGFAAGAVRALAARPDLPPRRRRALSAAWVLLLLAGTPLWLVAAALLGIW</sequence>
<evidence type="ECO:0000313" key="3">
    <source>
        <dbReference type="Proteomes" id="UP000007089"/>
    </source>
</evidence>
<keyword evidence="1" id="KW-1133">Transmembrane helix</keyword>
<evidence type="ECO:0000313" key="2">
    <source>
        <dbReference type="EMBL" id="ACL63663.1"/>
    </source>
</evidence>
<gene>
    <name evidence="2" type="ordered locus">A2cp1_0304</name>
</gene>
<organism evidence="2 3">
    <name type="scientific">Anaeromyxobacter dehalogenans (strain ATCC BAA-258 / DSM 21875 / 2CP-1)</name>
    <dbReference type="NCBI Taxonomy" id="455488"/>
    <lineage>
        <taxon>Bacteria</taxon>
        <taxon>Pseudomonadati</taxon>
        <taxon>Myxococcota</taxon>
        <taxon>Myxococcia</taxon>
        <taxon>Myxococcales</taxon>
        <taxon>Cystobacterineae</taxon>
        <taxon>Anaeromyxobacteraceae</taxon>
        <taxon>Anaeromyxobacter</taxon>
    </lineage>
</organism>